<evidence type="ECO:0000313" key="4">
    <source>
        <dbReference type="Proteomes" id="UP000178254"/>
    </source>
</evidence>
<dbReference type="STRING" id="1798709.A2538_02540"/>
<organism evidence="3 4">
    <name type="scientific">Candidatus Magasanikbacteria bacterium RIFOXYD2_FULL_41_14</name>
    <dbReference type="NCBI Taxonomy" id="1798709"/>
    <lineage>
        <taxon>Bacteria</taxon>
        <taxon>Candidatus Magasanikiibacteriota</taxon>
    </lineage>
</organism>
<feature type="transmembrane region" description="Helical" evidence="2">
    <location>
        <begin position="37"/>
        <end position="58"/>
    </location>
</feature>
<reference evidence="3 4" key="1">
    <citation type="journal article" date="2016" name="Nat. Commun.">
        <title>Thousands of microbial genomes shed light on interconnected biogeochemical processes in an aquifer system.</title>
        <authorList>
            <person name="Anantharaman K."/>
            <person name="Brown C.T."/>
            <person name="Hug L.A."/>
            <person name="Sharon I."/>
            <person name="Castelle C.J."/>
            <person name="Probst A.J."/>
            <person name="Thomas B.C."/>
            <person name="Singh A."/>
            <person name="Wilkins M.J."/>
            <person name="Karaoz U."/>
            <person name="Brodie E.L."/>
            <person name="Williams K.H."/>
            <person name="Hubbard S.S."/>
            <person name="Banfield J.F."/>
        </authorList>
    </citation>
    <scope>NUCLEOTIDE SEQUENCE [LARGE SCALE GENOMIC DNA]</scope>
</reference>
<keyword evidence="2" id="KW-0812">Transmembrane</keyword>
<proteinExistence type="predicted"/>
<name>A0A1F6PCR3_9BACT</name>
<dbReference type="Proteomes" id="UP000178254">
    <property type="component" value="Unassembled WGS sequence"/>
</dbReference>
<feature type="region of interest" description="Disordered" evidence="1">
    <location>
        <begin position="116"/>
        <end position="139"/>
    </location>
</feature>
<sequence>MASVKKNKKKMLATEDKTEDLARLRQLATPKQAISNWLWFLVIAVGTIIATLWGYSIYNQISILNFGQSKEKQLFTQGQQSWEEAFKLTKNHDTKKELVKEKIAIIIQLLKNSATANTPTSASSTPTTATATVSTTLKQ</sequence>
<protein>
    <submittedName>
        <fullName evidence="3">Uncharacterized protein</fullName>
    </submittedName>
</protein>
<gene>
    <name evidence="3" type="ORF">A2538_02540</name>
</gene>
<dbReference type="EMBL" id="MFRE01000022">
    <property type="protein sequence ID" value="OGH93734.1"/>
    <property type="molecule type" value="Genomic_DNA"/>
</dbReference>
<comment type="caution">
    <text evidence="3">The sequence shown here is derived from an EMBL/GenBank/DDBJ whole genome shotgun (WGS) entry which is preliminary data.</text>
</comment>
<evidence type="ECO:0000256" key="1">
    <source>
        <dbReference type="SAM" id="MobiDB-lite"/>
    </source>
</evidence>
<accession>A0A1F6PCR3</accession>
<evidence type="ECO:0000256" key="2">
    <source>
        <dbReference type="SAM" id="Phobius"/>
    </source>
</evidence>
<evidence type="ECO:0000313" key="3">
    <source>
        <dbReference type="EMBL" id="OGH93734.1"/>
    </source>
</evidence>
<keyword evidence="2" id="KW-1133">Transmembrane helix</keyword>
<dbReference type="AlphaFoldDB" id="A0A1F6PCR3"/>
<keyword evidence="2" id="KW-0472">Membrane</keyword>